<protein>
    <recommendedName>
        <fullName evidence="4">DUF1496 domain-containing protein</fullName>
    </recommendedName>
</protein>
<dbReference type="AlphaFoldDB" id="A0A2A5JTC0"/>
<dbReference type="Pfam" id="PF07383">
    <property type="entry name" value="DUF1496"/>
    <property type="match status" value="1"/>
</dbReference>
<sequence length="93" mass="10518">MKFLLGLITICLISLPSLAKTPAELRLYGELPKQVCWYQGQSYSEGALLIQFDMLFVCAPKKYNEENSKLVWLKADASGNPIRPEISDKIRVN</sequence>
<gene>
    <name evidence="2" type="ORF">CEX98_05430</name>
</gene>
<dbReference type="EMBL" id="NKHF01000025">
    <property type="protein sequence ID" value="PCK32665.1"/>
    <property type="molecule type" value="Genomic_DNA"/>
</dbReference>
<name>A0A2A5JTC0_PSEO7</name>
<keyword evidence="3" id="KW-1185">Reference proteome</keyword>
<keyword evidence="1" id="KW-0732">Signal</keyword>
<accession>A0A2A5JTC0</accession>
<reference evidence="3" key="1">
    <citation type="journal article" date="2019" name="Genome Announc.">
        <title>Draft Genome Sequence of Pseudoalteromonas piscicida Strain 36Y ROTHPW, an Hypersaline Seawater Isolate from the South Coast of Sonora, Mexico.</title>
        <authorList>
            <person name="Sanchez-Diaz R."/>
            <person name="Molina-Garza Z.J."/>
            <person name="Cruz-Suarez L.E."/>
            <person name="Selvin J."/>
            <person name="Kiran G.S."/>
            <person name="Ibarra-Gamez J.C."/>
            <person name="Gomez-Gil B."/>
            <person name="Galaviz-Silva L."/>
        </authorList>
    </citation>
    <scope>NUCLEOTIDE SEQUENCE [LARGE SCALE GENOMIC DNA]</scope>
    <source>
        <strain evidence="3">36Y_RITHPW</strain>
    </source>
</reference>
<dbReference type="RefSeq" id="WP_099641102.1">
    <property type="nucleotide sequence ID" value="NZ_NKHF01000025.1"/>
</dbReference>
<dbReference type="Proteomes" id="UP000228621">
    <property type="component" value="Unassembled WGS sequence"/>
</dbReference>
<dbReference type="OrthoDB" id="6400575at2"/>
<feature type="chain" id="PRO_5012992232" description="DUF1496 domain-containing protein" evidence="1">
    <location>
        <begin position="20"/>
        <end position="93"/>
    </location>
</feature>
<evidence type="ECO:0000256" key="1">
    <source>
        <dbReference type="SAM" id="SignalP"/>
    </source>
</evidence>
<evidence type="ECO:0000313" key="3">
    <source>
        <dbReference type="Proteomes" id="UP000228621"/>
    </source>
</evidence>
<proteinExistence type="predicted"/>
<evidence type="ECO:0000313" key="2">
    <source>
        <dbReference type="EMBL" id="PCK32665.1"/>
    </source>
</evidence>
<evidence type="ECO:0008006" key="4">
    <source>
        <dbReference type="Google" id="ProtNLM"/>
    </source>
</evidence>
<feature type="signal peptide" evidence="1">
    <location>
        <begin position="1"/>
        <end position="19"/>
    </location>
</feature>
<dbReference type="InterPro" id="IPR009971">
    <property type="entry name" value="DUF1496"/>
</dbReference>
<organism evidence="2 3">
    <name type="scientific">Pseudoalteromonas piscicida</name>
    <dbReference type="NCBI Taxonomy" id="43662"/>
    <lineage>
        <taxon>Bacteria</taxon>
        <taxon>Pseudomonadati</taxon>
        <taxon>Pseudomonadota</taxon>
        <taxon>Gammaproteobacteria</taxon>
        <taxon>Alteromonadales</taxon>
        <taxon>Pseudoalteromonadaceae</taxon>
        <taxon>Pseudoalteromonas</taxon>
    </lineage>
</organism>
<comment type="caution">
    <text evidence="2">The sequence shown here is derived from an EMBL/GenBank/DDBJ whole genome shotgun (WGS) entry which is preliminary data.</text>
</comment>